<feature type="transmembrane region" description="Helical" evidence="1">
    <location>
        <begin position="233"/>
        <end position="254"/>
    </location>
</feature>
<dbReference type="FunFam" id="2.60.40.3850:FF:000001">
    <property type="entry name" value="Interleukin-3 receptor subunit alpha"/>
    <property type="match status" value="1"/>
</dbReference>
<name>A0A8I5NMI3_PAPAN</name>
<dbReference type="Pfam" id="PF18611">
    <property type="entry name" value="IL3Ra_N"/>
    <property type="match status" value="1"/>
</dbReference>
<evidence type="ECO:0000313" key="4">
    <source>
        <dbReference type="Ensembl" id="ENSPANP00000057298.1"/>
    </source>
</evidence>
<keyword evidence="1" id="KW-1133">Transmembrane helix</keyword>
<feature type="transmembrane region" description="Helical" evidence="1">
    <location>
        <begin position="194"/>
        <end position="221"/>
    </location>
</feature>
<feature type="transmembrane region" description="Helical" evidence="1">
    <location>
        <begin position="151"/>
        <end position="174"/>
    </location>
</feature>
<keyword evidence="1" id="KW-0472">Membrane</keyword>
<evidence type="ECO:0000256" key="1">
    <source>
        <dbReference type="SAM" id="Phobius"/>
    </source>
</evidence>
<feature type="chain" id="PRO_5035276749" description="IL-3 receptor alpha chain N-terminal domain-containing protein" evidence="2">
    <location>
        <begin position="18"/>
        <end position="331"/>
    </location>
</feature>
<keyword evidence="2" id="KW-0732">Signal</keyword>
<proteinExistence type="predicted"/>
<evidence type="ECO:0000313" key="5">
    <source>
        <dbReference type="Proteomes" id="UP000028761"/>
    </source>
</evidence>
<keyword evidence="5" id="KW-1185">Reference proteome</keyword>
<evidence type="ECO:0000256" key="2">
    <source>
        <dbReference type="SAM" id="SignalP"/>
    </source>
</evidence>
<dbReference type="PRINTS" id="PR02045">
    <property type="entry name" value="F138DOMAIN"/>
</dbReference>
<accession>A0A8I5NMI3</accession>
<dbReference type="AlphaFoldDB" id="A0A8I5NMI3"/>
<sequence>MTLLWLTLLLVATPCLLQTKEDPNAPIRNLRIKEKAQQLIWDLNRNVTDVECIKGTDYSMPAMNNSYCQFGAISLCEVTNYTVRVASPPFSTWILFPENSEKNVHCVSVLSVCSLPLSLPVSVLSVFLPSFSFSFFPSLPHSLLSLSSSLLPSFLFLFSFSFLPSFFLPFHPFFPSSFLPSFFVSLPASLPSFLLFSPSFLPFFFLFAFLSFLPSSFLSFLPFLSFFLPSLSLFFLPCLTPFFLSFLYFLFSFLPFLPPFLPPFLLSVVLSFSLCLSLSLSPRPGFKRFSCLSLLSSWDDRRLPLYPANFVFSVETGFHLVGQAGLKLLTS</sequence>
<feature type="domain" description="IL-3 receptor alpha chain N-terminal" evidence="3">
    <location>
        <begin position="27"/>
        <end position="97"/>
    </location>
</feature>
<evidence type="ECO:0000259" key="3">
    <source>
        <dbReference type="Pfam" id="PF18611"/>
    </source>
</evidence>
<feature type="transmembrane region" description="Helical" evidence="1">
    <location>
        <begin position="117"/>
        <end position="139"/>
    </location>
</feature>
<reference evidence="4" key="2">
    <citation type="submission" date="2025-09" db="UniProtKB">
        <authorList>
            <consortium name="Ensembl"/>
        </authorList>
    </citation>
    <scope>IDENTIFICATION</scope>
</reference>
<protein>
    <recommendedName>
        <fullName evidence="3">IL-3 receptor alpha chain N-terminal domain-containing protein</fullName>
    </recommendedName>
</protein>
<keyword evidence="1" id="KW-0812">Transmembrane</keyword>
<feature type="signal peptide" evidence="2">
    <location>
        <begin position="1"/>
        <end position="17"/>
    </location>
</feature>
<reference evidence="4" key="1">
    <citation type="submission" date="2025-08" db="UniProtKB">
        <authorList>
            <consortium name="Ensembl"/>
        </authorList>
    </citation>
    <scope>IDENTIFICATION</scope>
</reference>
<dbReference type="Gene3D" id="2.60.40.3850">
    <property type="match status" value="1"/>
</dbReference>
<dbReference type="Ensembl" id="ENSPANT00000065107.1">
    <property type="protein sequence ID" value="ENSPANP00000057298.1"/>
    <property type="gene ID" value="ENSPANG00000040818.1"/>
</dbReference>
<feature type="transmembrane region" description="Helical" evidence="1">
    <location>
        <begin position="260"/>
        <end position="280"/>
    </location>
</feature>
<dbReference type="GeneTree" id="ENSGT00940000163802"/>
<dbReference type="InterPro" id="IPR040907">
    <property type="entry name" value="IL3Ra_N"/>
</dbReference>
<organism evidence="4 5">
    <name type="scientific">Papio anubis</name>
    <name type="common">Olive baboon</name>
    <dbReference type="NCBI Taxonomy" id="9555"/>
    <lineage>
        <taxon>Eukaryota</taxon>
        <taxon>Metazoa</taxon>
        <taxon>Chordata</taxon>
        <taxon>Craniata</taxon>
        <taxon>Vertebrata</taxon>
        <taxon>Euteleostomi</taxon>
        <taxon>Mammalia</taxon>
        <taxon>Eutheria</taxon>
        <taxon>Euarchontoglires</taxon>
        <taxon>Primates</taxon>
        <taxon>Haplorrhini</taxon>
        <taxon>Catarrhini</taxon>
        <taxon>Cercopithecidae</taxon>
        <taxon>Cercopithecinae</taxon>
        <taxon>Papio</taxon>
    </lineage>
</organism>
<dbReference type="Proteomes" id="UP000028761">
    <property type="component" value="Unplaced"/>
</dbReference>